<sequence>MEARIKPDTLAIVQRAAEMQGSSVSEFMVEAAEGAARKVLDDRYRIKLSVDDQRRFVELLLDPPEPSEALRRAAAAHEDLIGPV</sequence>
<name>A0AAJ0UDZ0_HALSE</name>
<evidence type="ECO:0000313" key="4">
    <source>
        <dbReference type="Proteomes" id="UP001296967"/>
    </source>
</evidence>
<accession>A0AAJ0UDZ0</accession>
<dbReference type="AlphaFoldDB" id="A0AAJ0UDZ0"/>
<proteinExistence type="inferred from homology"/>
<evidence type="ECO:0000256" key="1">
    <source>
        <dbReference type="ARBA" id="ARBA00022649"/>
    </source>
</evidence>
<evidence type="ECO:0000256" key="2">
    <source>
        <dbReference type="ARBA" id="ARBA00049988"/>
    </source>
</evidence>
<comment type="caution">
    <text evidence="3">The sequence shown here is derived from an EMBL/GenBank/DDBJ whole genome shotgun (WGS) entry which is preliminary data.</text>
</comment>
<dbReference type="SUPFAM" id="SSF47598">
    <property type="entry name" value="Ribbon-helix-helix"/>
    <property type="match status" value="1"/>
</dbReference>
<evidence type="ECO:0008006" key="5">
    <source>
        <dbReference type="Google" id="ProtNLM"/>
    </source>
</evidence>
<dbReference type="InterPro" id="IPR010985">
    <property type="entry name" value="Ribbon_hlx_hlx"/>
</dbReference>
<reference evidence="3" key="1">
    <citation type="submission" date="2017-05" db="EMBL/GenBank/DDBJ databases">
        <authorList>
            <person name="Imhoff J.F."/>
            <person name="Rahn T."/>
            <person name="Kuenzel S."/>
            <person name="Neulinger S.C."/>
        </authorList>
    </citation>
    <scope>NUCLEOTIDE SEQUENCE</scope>
    <source>
        <strain evidence="3">DSM 4395</strain>
    </source>
</reference>
<gene>
    <name evidence="3" type="ORF">CCR82_03860</name>
</gene>
<dbReference type="Gene3D" id="1.20.5.780">
    <property type="entry name" value="Single helix bin"/>
    <property type="match status" value="1"/>
</dbReference>
<reference evidence="3" key="2">
    <citation type="journal article" date="2020" name="Microorganisms">
        <title>Osmotic Adaptation and Compatible Solute Biosynthesis of Phototrophic Bacteria as Revealed from Genome Analyses.</title>
        <authorList>
            <person name="Imhoff J.F."/>
            <person name="Rahn T."/>
            <person name="Kunzel S."/>
            <person name="Keller A."/>
            <person name="Neulinger S.C."/>
        </authorList>
    </citation>
    <scope>NUCLEOTIDE SEQUENCE</scope>
    <source>
        <strain evidence="3">DSM 4395</strain>
    </source>
</reference>
<dbReference type="EMBL" id="NHSF01000020">
    <property type="protein sequence ID" value="MBK5929689.1"/>
    <property type="molecule type" value="Genomic_DNA"/>
</dbReference>
<comment type="similarity">
    <text evidence="2">Belongs to the TacA antitoxin family.</text>
</comment>
<dbReference type="Pfam" id="PF08681">
    <property type="entry name" value="TacA1"/>
    <property type="match status" value="1"/>
</dbReference>
<dbReference type="PANTHER" id="PTHR35401:SF2">
    <property type="entry name" value="ABC-TYPE TRANSPORT SYSTEM"/>
    <property type="match status" value="1"/>
</dbReference>
<keyword evidence="4" id="KW-1185">Reference proteome</keyword>
<organism evidence="3 4">
    <name type="scientific">Halochromatium salexigens</name>
    <name type="common">Chromatium salexigens</name>
    <dbReference type="NCBI Taxonomy" id="49447"/>
    <lineage>
        <taxon>Bacteria</taxon>
        <taxon>Pseudomonadati</taxon>
        <taxon>Pseudomonadota</taxon>
        <taxon>Gammaproteobacteria</taxon>
        <taxon>Chromatiales</taxon>
        <taxon>Chromatiaceae</taxon>
        <taxon>Halochromatium</taxon>
    </lineage>
</organism>
<protein>
    <recommendedName>
        <fullName evidence="5">DUF1778 domain-containing protein</fullName>
    </recommendedName>
</protein>
<dbReference type="PANTHER" id="PTHR35401">
    <property type="entry name" value="COPG FAMILY HELIX-TURN-HELIX PROTEIN-RELATED-RELATED"/>
    <property type="match status" value="1"/>
</dbReference>
<dbReference type="Proteomes" id="UP001296967">
    <property type="component" value="Unassembled WGS sequence"/>
</dbReference>
<dbReference type="GO" id="GO:0006355">
    <property type="term" value="P:regulation of DNA-templated transcription"/>
    <property type="evidence" value="ECO:0007669"/>
    <property type="project" value="InterPro"/>
</dbReference>
<keyword evidence="1" id="KW-1277">Toxin-antitoxin system</keyword>
<dbReference type="InterPro" id="IPR014795">
    <property type="entry name" value="TacA_1-like"/>
</dbReference>
<evidence type="ECO:0000313" key="3">
    <source>
        <dbReference type="EMBL" id="MBK5929689.1"/>
    </source>
</evidence>